<evidence type="ECO:0000256" key="15">
    <source>
        <dbReference type="SAM" id="MobiDB-lite"/>
    </source>
</evidence>
<feature type="repeat" description="TPR" evidence="13">
    <location>
        <begin position="96"/>
        <end position="129"/>
    </location>
</feature>
<keyword evidence="3 14" id="KW-0540">Nuclease</keyword>
<keyword evidence="12 14" id="KW-0539">Nucleus</keyword>
<organism evidence="18">
    <name type="scientific">Lichtheimia ramosa</name>
    <dbReference type="NCBI Taxonomy" id="688394"/>
    <lineage>
        <taxon>Eukaryota</taxon>
        <taxon>Fungi</taxon>
        <taxon>Fungi incertae sedis</taxon>
        <taxon>Mucoromycota</taxon>
        <taxon>Mucoromycotina</taxon>
        <taxon>Mucoromycetes</taxon>
        <taxon>Mucorales</taxon>
        <taxon>Lichtheimiaceae</taxon>
        <taxon>Lichtheimia</taxon>
    </lineage>
</organism>
<dbReference type="AlphaFoldDB" id="A0A077WMA9"/>
<evidence type="ECO:0000256" key="13">
    <source>
        <dbReference type="PROSITE-ProRule" id="PRU00339"/>
    </source>
</evidence>
<dbReference type="InterPro" id="IPR036279">
    <property type="entry name" value="5-3_exonuclease_C_sf"/>
</dbReference>
<dbReference type="InterPro" id="IPR029060">
    <property type="entry name" value="PIN-like_dom_sf"/>
</dbReference>
<keyword evidence="9 14" id="KW-0267">Excision nuclease</keyword>
<evidence type="ECO:0000256" key="11">
    <source>
        <dbReference type="ARBA" id="ARBA00023204"/>
    </source>
</evidence>
<comment type="function">
    <text evidence="14">5'-&gt;3' double-stranded DNA exonuclease which may also possess a cryptic 3'-&gt;5' double-stranded DNA exonuclease activity. Functions in DNA mismatch repair.</text>
</comment>
<evidence type="ECO:0000256" key="14">
    <source>
        <dbReference type="RuleBase" id="RU910737"/>
    </source>
</evidence>
<dbReference type="GO" id="GO:0003677">
    <property type="term" value="F:DNA binding"/>
    <property type="evidence" value="ECO:0007669"/>
    <property type="project" value="UniProtKB-UniRule"/>
</dbReference>
<dbReference type="GO" id="GO:0006310">
    <property type="term" value="P:DNA recombination"/>
    <property type="evidence" value="ECO:0007669"/>
    <property type="project" value="TreeGrafter"/>
</dbReference>
<dbReference type="SMART" id="SM00279">
    <property type="entry name" value="HhH2"/>
    <property type="match status" value="1"/>
</dbReference>
<dbReference type="PANTHER" id="PTHR11081:SF8">
    <property type="entry name" value="EXONUCLEASE 1"/>
    <property type="match status" value="1"/>
</dbReference>
<dbReference type="InterPro" id="IPR006084">
    <property type="entry name" value="XPG/Rad2"/>
</dbReference>
<evidence type="ECO:0000256" key="4">
    <source>
        <dbReference type="ARBA" id="ARBA00022723"/>
    </source>
</evidence>
<evidence type="ECO:0000256" key="8">
    <source>
        <dbReference type="ARBA" id="ARBA00022842"/>
    </source>
</evidence>
<dbReference type="GO" id="GO:0017108">
    <property type="term" value="F:5'-flap endonuclease activity"/>
    <property type="evidence" value="ECO:0007669"/>
    <property type="project" value="TreeGrafter"/>
</dbReference>
<feature type="compositionally biased region" description="Polar residues" evidence="15">
    <location>
        <begin position="421"/>
        <end position="433"/>
    </location>
</feature>
<evidence type="ECO:0000256" key="7">
    <source>
        <dbReference type="ARBA" id="ARBA00022839"/>
    </source>
</evidence>
<comment type="cofactor">
    <cofactor evidence="14">
        <name>Mg(2+)</name>
        <dbReference type="ChEBI" id="CHEBI:18420"/>
    </cofactor>
    <text evidence="14">Binds 2 magnesium ions per subunit. They probably participate in the reaction catalyzed by the enzyme. May bind an additional third magnesium ion after substrate binding.</text>
</comment>
<dbReference type="PRINTS" id="PR00853">
    <property type="entry name" value="XPGRADSUPER"/>
</dbReference>
<dbReference type="SUPFAM" id="SSF88723">
    <property type="entry name" value="PIN domain-like"/>
    <property type="match status" value="1"/>
</dbReference>
<dbReference type="Pfam" id="PF00867">
    <property type="entry name" value="XPG_I"/>
    <property type="match status" value="1"/>
</dbReference>
<dbReference type="InterPro" id="IPR019734">
    <property type="entry name" value="TPR_rpt"/>
</dbReference>
<dbReference type="Pfam" id="PF00752">
    <property type="entry name" value="XPG_N"/>
    <property type="match status" value="1"/>
</dbReference>
<evidence type="ECO:0000256" key="10">
    <source>
        <dbReference type="ARBA" id="ARBA00023125"/>
    </source>
</evidence>
<feature type="compositionally biased region" description="Low complexity" evidence="15">
    <location>
        <begin position="450"/>
        <end position="461"/>
    </location>
</feature>
<dbReference type="GO" id="GO:0035312">
    <property type="term" value="F:5'-3' DNA exonuclease activity"/>
    <property type="evidence" value="ECO:0007669"/>
    <property type="project" value="UniProtKB-UniRule"/>
</dbReference>
<dbReference type="PANTHER" id="PTHR11081">
    <property type="entry name" value="FLAP ENDONUCLEASE FAMILY MEMBER"/>
    <property type="match status" value="1"/>
</dbReference>
<evidence type="ECO:0000256" key="5">
    <source>
        <dbReference type="ARBA" id="ARBA00022763"/>
    </source>
</evidence>
<dbReference type="InterPro" id="IPR044752">
    <property type="entry name" value="PIN-like_EXO1"/>
</dbReference>
<keyword evidence="5 14" id="KW-0227">DNA damage</keyword>
<dbReference type="FunFam" id="3.40.50.1010:FF:000002">
    <property type="entry name" value="Exonuclease 1, putative"/>
    <property type="match status" value="1"/>
</dbReference>
<dbReference type="EC" id="3.1.-.-" evidence="14"/>
<dbReference type="CDD" id="cd09908">
    <property type="entry name" value="H3TH_EXO1"/>
    <property type="match status" value="1"/>
</dbReference>
<dbReference type="EMBL" id="LK023325">
    <property type="protein sequence ID" value="CDS08505.1"/>
    <property type="molecule type" value="Genomic_DNA"/>
</dbReference>
<evidence type="ECO:0000256" key="3">
    <source>
        <dbReference type="ARBA" id="ARBA00022722"/>
    </source>
</evidence>
<sequence>MGITGLLPLIKSIHEPTHLEHFAGKTMAVDGNVWLHRGAFACALDLALKQDTKKYVEYFLRQVQLLKLNGVTPYIVFDGNPLPIKSVTVDERRRRRQGALSKGKELLALGRRQEAMEYFQKAIEVTPRMVQQIVKVLKEKRILHIIAPYEADAQLTYLVNTKKADAVLTEDSDLLVFGCHTVFYKMNASGHGVMIRQENLENATEIDIKGWNLTKIRHMCILSGCDYLPSLPGIGLKNAHKLLKNHRTIDSVLRYFRSSGKMKDVPDYEEKFQCANDAFLYQFVCDPDTGRYIPLHSPPAGVEPKNMKFLGSPDIDNNHSSDLNLLLDTQQSNGSSLDSDSIKTVSSTTSNKDIRKYFDQSNKENIPPWAVLPDNKPIRDTKTITARDIFNVFNTKTSSHNNHRSSSARDPHKKSSPFLKTDNNNRISLGDKSNNLERNNRVSLGDKSNHASSATTKSSSSLQKRKKDTMSALGSIDMNRIPDDDSIPLPPSSKRRSSPPPPPPSSSHSLTAKTTSSRNTSEQRPIITASSFLFSS</sequence>
<keyword evidence="7 14" id="KW-0269">Exonuclease</keyword>
<feature type="region of interest" description="Disordered" evidence="15">
    <location>
        <begin position="395"/>
        <end position="536"/>
    </location>
</feature>
<evidence type="ECO:0000313" key="18">
    <source>
        <dbReference type="EMBL" id="CDS08505.1"/>
    </source>
</evidence>
<protein>
    <recommendedName>
        <fullName evidence="14">Exonuclease 1</fullName>
        <ecNumber evidence="14">3.1.-.-</ecNumber>
    </recommendedName>
</protein>
<dbReference type="GO" id="GO:0046872">
    <property type="term" value="F:metal ion binding"/>
    <property type="evidence" value="ECO:0007669"/>
    <property type="project" value="UniProtKB-UniRule"/>
</dbReference>
<reference evidence="18" key="1">
    <citation type="journal article" date="2014" name="Genome Announc.">
        <title>De novo whole-genome sequence and genome annotation of Lichtheimia ramosa.</title>
        <authorList>
            <person name="Linde J."/>
            <person name="Schwartze V."/>
            <person name="Binder U."/>
            <person name="Lass-Florl C."/>
            <person name="Voigt K."/>
            <person name="Horn F."/>
        </authorList>
    </citation>
    <scope>NUCLEOTIDE SEQUENCE</scope>
    <source>
        <strain evidence="18">JMRC FSU:6197</strain>
    </source>
</reference>
<name>A0A077WMA9_9FUNG</name>
<dbReference type="GO" id="GO:0006298">
    <property type="term" value="P:mismatch repair"/>
    <property type="evidence" value="ECO:0007669"/>
    <property type="project" value="TreeGrafter"/>
</dbReference>
<keyword evidence="13" id="KW-0802">TPR repeat</keyword>
<evidence type="ECO:0000256" key="6">
    <source>
        <dbReference type="ARBA" id="ARBA00022801"/>
    </source>
</evidence>
<gene>
    <name evidence="18" type="ORF">LRAMOSA09866</name>
</gene>
<keyword evidence="14" id="KW-0228">DNA excision</keyword>
<dbReference type="Gene3D" id="1.10.150.20">
    <property type="entry name" value="5' to 3' exonuclease, C-terminal subdomain"/>
    <property type="match status" value="1"/>
</dbReference>
<dbReference type="PROSITE" id="PS50005">
    <property type="entry name" value="TPR"/>
    <property type="match status" value="1"/>
</dbReference>
<comment type="similarity">
    <text evidence="2 14">Belongs to the XPG/RAD2 endonuclease family. EXO1 subfamily.</text>
</comment>
<keyword evidence="10 14" id="KW-0238">DNA-binding</keyword>
<feature type="domain" description="XPG N-terminal" evidence="17">
    <location>
        <begin position="1"/>
        <end position="99"/>
    </location>
</feature>
<keyword evidence="6 14" id="KW-0378">Hydrolase</keyword>
<accession>A0A077WMA9</accession>
<dbReference type="InterPro" id="IPR006085">
    <property type="entry name" value="XPG_DNA_repair_N"/>
</dbReference>
<dbReference type="SMART" id="SM00485">
    <property type="entry name" value="XPGN"/>
    <property type="match status" value="1"/>
</dbReference>
<dbReference type="FunFam" id="1.10.150.20:FF:000011">
    <property type="entry name" value="exonuclease 1"/>
    <property type="match status" value="1"/>
</dbReference>
<evidence type="ECO:0000256" key="1">
    <source>
        <dbReference type="ARBA" id="ARBA00004123"/>
    </source>
</evidence>
<evidence type="ECO:0000256" key="12">
    <source>
        <dbReference type="ARBA" id="ARBA00023242"/>
    </source>
</evidence>
<evidence type="ECO:0000256" key="2">
    <source>
        <dbReference type="ARBA" id="ARBA00010563"/>
    </source>
</evidence>
<proteinExistence type="inferred from homology"/>
<dbReference type="Gene3D" id="3.40.50.1010">
    <property type="entry name" value="5'-nuclease"/>
    <property type="match status" value="1"/>
</dbReference>
<evidence type="ECO:0000259" key="16">
    <source>
        <dbReference type="SMART" id="SM00484"/>
    </source>
</evidence>
<keyword evidence="11 14" id="KW-0234">DNA repair</keyword>
<dbReference type="InterPro" id="IPR037315">
    <property type="entry name" value="EXO1_H3TH"/>
</dbReference>
<feature type="compositionally biased region" description="Polar residues" evidence="15">
    <location>
        <begin position="510"/>
        <end position="536"/>
    </location>
</feature>
<dbReference type="GO" id="GO:0005634">
    <property type="term" value="C:nucleus"/>
    <property type="evidence" value="ECO:0007669"/>
    <property type="project" value="UniProtKB-SubCell"/>
</dbReference>
<dbReference type="CDD" id="cd09857">
    <property type="entry name" value="PIN_EXO1"/>
    <property type="match status" value="1"/>
</dbReference>
<comment type="subcellular location">
    <subcellularLocation>
        <location evidence="1 14">Nucleus</location>
    </subcellularLocation>
</comment>
<dbReference type="OrthoDB" id="26491at2759"/>
<keyword evidence="4 14" id="KW-0479">Metal-binding</keyword>
<dbReference type="InterPro" id="IPR008918">
    <property type="entry name" value="HhH2"/>
</dbReference>
<feature type="domain" description="XPG-I" evidence="16">
    <location>
        <begin position="138"/>
        <end position="208"/>
    </location>
</feature>
<evidence type="ECO:0000259" key="17">
    <source>
        <dbReference type="SMART" id="SM00485"/>
    </source>
</evidence>
<dbReference type="SUPFAM" id="SSF47807">
    <property type="entry name" value="5' to 3' exonuclease, C-terminal subdomain"/>
    <property type="match status" value="1"/>
</dbReference>
<dbReference type="InterPro" id="IPR006086">
    <property type="entry name" value="XPG-I_dom"/>
</dbReference>
<dbReference type="SMART" id="SM00484">
    <property type="entry name" value="XPGI"/>
    <property type="match status" value="1"/>
</dbReference>
<keyword evidence="8 14" id="KW-0460">Magnesium</keyword>
<evidence type="ECO:0000256" key="9">
    <source>
        <dbReference type="ARBA" id="ARBA00022881"/>
    </source>
</evidence>